<organism evidence="2 3">
    <name type="scientific">Prorocentrum cordatum</name>
    <dbReference type="NCBI Taxonomy" id="2364126"/>
    <lineage>
        <taxon>Eukaryota</taxon>
        <taxon>Sar</taxon>
        <taxon>Alveolata</taxon>
        <taxon>Dinophyceae</taxon>
        <taxon>Prorocentrales</taxon>
        <taxon>Prorocentraceae</taxon>
        <taxon>Prorocentrum</taxon>
    </lineage>
</organism>
<gene>
    <name evidence="2" type="ORF">PCOR1329_LOCUS48831</name>
</gene>
<protein>
    <submittedName>
        <fullName evidence="2">Uncharacterized protein</fullName>
    </submittedName>
</protein>
<proteinExistence type="predicted"/>
<keyword evidence="1" id="KW-0812">Transmembrane</keyword>
<keyword evidence="1" id="KW-0472">Membrane</keyword>
<evidence type="ECO:0000256" key="1">
    <source>
        <dbReference type="SAM" id="Phobius"/>
    </source>
</evidence>
<comment type="caution">
    <text evidence="2">The sequence shown here is derived from an EMBL/GenBank/DDBJ whole genome shotgun (WGS) entry which is preliminary data.</text>
</comment>
<sequence length="364" mass="39772">MGSLGAHFLASAAAAPLPQQHAARAFLARTQAGRDQLREEARRRAVLRAGSDAEVLQCVLVFFVAAIFGLFTLASVMLCDQLSNVLADQTGIEGLQGAPGRACLERCRQLTVEQAARICWSFATVRLSDSLFRETQFDILEKMHQLPTSAICDLLWAYCVVRHRDPHFFKALLGLLTPSRVAGEPRCALLHPALLDIRSNLPDMDPEGLDRYLGYTHAEFRRSQLAAAPPEPALQSVAEALAAGGFRFETLADVDGYVADVVAHAPGEELGDGEDGTSHPPVAVLYHSSLRTLHSLTNEPLGQTMMRQRHLRWRGYGVVNLWSRAWDVLDAAGRVNFLKMRFKQAERQAAAPGGAGGQGRGRSE</sequence>
<reference evidence="2" key="1">
    <citation type="submission" date="2023-10" db="EMBL/GenBank/DDBJ databases">
        <authorList>
            <person name="Chen Y."/>
            <person name="Shah S."/>
            <person name="Dougan E. K."/>
            <person name="Thang M."/>
            <person name="Chan C."/>
        </authorList>
    </citation>
    <scope>NUCLEOTIDE SEQUENCE [LARGE SCALE GENOMIC DNA]</scope>
</reference>
<dbReference type="EMBL" id="CAUYUJ010015906">
    <property type="protein sequence ID" value="CAK0859478.1"/>
    <property type="molecule type" value="Genomic_DNA"/>
</dbReference>
<keyword evidence="3" id="KW-1185">Reference proteome</keyword>
<evidence type="ECO:0000313" key="3">
    <source>
        <dbReference type="Proteomes" id="UP001189429"/>
    </source>
</evidence>
<name>A0ABN9UIY4_9DINO</name>
<dbReference type="Proteomes" id="UP001189429">
    <property type="component" value="Unassembled WGS sequence"/>
</dbReference>
<evidence type="ECO:0000313" key="2">
    <source>
        <dbReference type="EMBL" id="CAK0859478.1"/>
    </source>
</evidence>
<feature type="transmembrane region" description="Helical" evidence="1">
    <location>
        <begin position="56"/>
        <end position="79"/>
    </location>
</feature>
<accession>A0ABN9UIY4</accession>
<keyword evidence="1" id="KW-1133">Transmembrane helix</keyword>